<comment type="caution">
    <text evidence="1">The sequence shown here is derived from an EMBL/GenBank/DDBJ whole genome shotgun (WGS) entry which is preliminary data.</text>
</comment>
<name>A0A9Q0ZAF6_SALPP</name>
<dbReference type="AlphaFoldDB" id="A0A9Q0ZAF6"/>
<accession>A0A9Q0ZAF6</accession>
<dbReference type="Proteomes" id="UP001151532">
    <property type="component" value="Chromosome 8"/>
</dbReference>
<evidence type="ECO:0000313" key="1">
    <source>
        <dbReference type="EMBL" id="KAJ6727108.1"/>
    </source>
</evidence>
<proteinExistence type="predicted"/>
<protein>
    <submittedName>
        <fullName evidence="1">Uncharacterized protein</fullName>
    </submittedName>
</protein>
<gene>
    <name evidence="1" type="ORF">OIU79_005106</name>
</gene>
<reference evidence="1" key="1">
    <citation type="submission" date="2022-11" db="EMBL/GenBank/DDBJ databases">
        <authorList>
            <person name="Hyden B.L."/>
            <person name="Feng K."/>
            <person name="Yates T."/>
            <person name="Jawdy S."/>
            <person name="Smart L.B."/>
            <person name="Muchero W."/>
        </authorList>
    </citation>
    <scope>NUCLEOTIDE SEQUENCE</scope>
    <source>
        <tissue evidence="1">Shoot tip</tissue>
    </source>
</reference>
<sequence>MHMQLKTRQELPIFSQLAQLKNQGKNRKFFLSNSIQDHNNTLAATKQNNKLLLMVNCFTYFKGYNVIHSSFPIPP</sequence>
<organism evidence="1 2">
    <name type="scientific">Salix purpurea</name>
    <name type="common">Purple osier willow</name>
    <dbReference type="NCBI Taxonomy" id="77065"/>
    <lineage>
        <taxon>Eukaryota</taxon>
        <taxon>Viridiplantae</taxon>
        <taxon>Streptophyta</taxon>
        <taxon>Embryophyta</taxon>
        <taxon>Tracheophyta</taxon>
        <taxon>Spermatophyta</taxon>
        <taxon>Magnoliopsida</taxon>
        <taxon>eudicotyledons</taxon>
        <taxon>Gunneridae</taxon>
        <taxon>Pentapetalae</taxon>
        <taxon>rosids</taxon>
        <taxon>fabids</taxon>
        <taxon>Malpighiales</taxon>
        <taxon>Salicaceae</taxon>
        <taxon>Saliceae</taxon>
        <taxon>Salix</taxon>
    </lineage>
</organism>
<evidence type="ECO:0000313" key="2">
    <source>
        <dbReference type="Proteomes" id="UP001151532"/>
    </source>
</evidence>
<reference evidence="1" key="2">
    <citation type="journal article" date="2023" name="Int. J. Mol. Sci.">
        <title>De Novo Assembly and Annotation of 11 Diverse Shrub Willow (Salix) Genomes Reveals Novel Gene Organization in Sex-Linked Regions.</title>
        <authorList>
            <person name="Hyden B."/>
            <person name="Feng K."/>
            <person name="Yates T.B."/>
            <person name="Jawdy S."/>
            <person name="Cereghino C."/>
            <person name="Smart L.B."/>
            <person name="Muchero W."/>
        </authorList>
    </citation>
    <scope>NUCLEOTIDE SEQUENCE</scope>
    <source>
        <tissue evidence="1">Shoot tip</tissue>
    </source>
</reference>
<keyword evidence="2" id="KW-1185">Reference proteome</keyword>
<dbReference type="EMBL" id="JAPFFK010000013">
    <property type="protein sequence ID" value="KAJ6727108.1"/>
    <property type="molecule type" value="Genomic_DNA"/>
</dbReference>